<dbReference type="STRING" id="34720.A0A151JXG3"/>
<proteinExistence type="predicted"/>
<reference evidence="1 2" key="1">
    <citation type="submission" date="2016-03" db="EMBL/GenBank/DDBJ databases">
        <title>Trachymyrmex septentrionalis WGS genome.</title>
        <authorList>
            <person name="Nygaard S."/>
            <person name="Hu H."/>
            <person name="Boomsma J."/>
            <person name="Zhang G."/>
        </authorList>
    </citation>
    <scope>NUCLEOTIDE SEQUENCE [LARGE SCALE GENOMIC DNA]</scope>
    <source>
        <strain evidence="1">Tsep2-gDNA-1</strain>
        <tissue evidence="1">Whole body</tissue>
    </source>
</reference>
<protein>
    <submittedName>
        <fullName evidence="1">Uncharacterized protein</fullName>
    </submittedName>
</protein>
<dbReference type="EMBL" id="KQ981630">
    <property type="protein sequence ID" value="KYN38948.1"/>
    <property type="molecule type" value="Genomic_DNA"/>
</dbReference>
<organism evidence="1 2">
    <name type="scientific">Trachymyrmex septentrionalis</name>
    <dbReference type="NCBI Taxonomy" id="34720"/>
    <lineage>
        <taxon>Eukaryota</taxon>
        <taxon>Metazoa</taxon>
        <taxon>Ecdysozoa</taxon>
        <taxon>Arthropoda</taxon>
        <taxon>Hexapoda</taxon>
        <taxon>Insecta</taxon>
        <taxon>Pterygota</taxon>
        <taxon>Neoptera</taxon>
        <taxon>Endopterygota</taxon>
        <taxon>Hymenoptera</taxon>
        <taxon>Apocrita</taxon>
        <taxon>Aculeata</taxon>
        <taxon>Formicoidea</taxon>
        <taxon>Formicidae</taxon>
        <taxon>Myrmicinae</taxon>
        <taxon>Trachymyrmex</taxon>
    </lineage>
</organism>
<accession>A0A151JXG3</accession>
<sequence>MRAFLENHPILINSPLDPREAFFDGRTENIVTRYEVTSTEKIRYVDVLKTGTFPLGQPTIYIGEQCLKVIGAAPNFNFDCVEGIIRCTVLPPRDLFHPILSYRVQGKLLFGLCRNCCETFSQAECTHDLPADGEFVGAWISCELRKALEKGYLVTNVSEIWQFRVTRSILVRDRVACLPNISTFFLN</sequence>
<name>A0A151JXG3_9HYME</name>
<dbReference type="AlphaFoldDB" id="A0A151JXG3"/>
<evidence type="ECO:0000313" key="1">
    <source>
        <dbReference type="EMBL" id="KYN38948.1"/>
    </source>
</evidence>
<gene>
    <name evidence="1" type="ORF">ALC56_06670</name>
</gene>
<evidence type="ECO:0000313" key="2">
    <source>
        <dbReference type="Proteomes" id="UP000078541"/>
    </source>
</evidence>
<dbReference type="PANTHER" id="PTHR33568:SF3">
    <property type="entry name" value="DNA-DIRECTED DNA POLYMERASE"/>
    <property type="match status" value="1"/>
</dbReference>
<dbReference type="Proteomes" id="UP000078541">
    <property type="component" value="Unassembled WGS sequence"/>
</dbReference>
<dbReference type="PANTHER" id="PTHR33568">
    <property type="entry name" value="DNA POLYMERASE"/>
    <property type="match status" value="1"/>
</dbReference>
<keyword evidence="2" id="KW-1185">Reference proteome</keyword>